<proteinExistence type="inferred from homology"/>
<keyword evidence="8" id="KW-1185">Reference proteome</keyword>
<dbReference type="InterPro" id="IPR000054">
    <property type="entry name" value="Ribosomal_eL31"/>
</dbReference>
<dbReference type="Gene3D" id="3.10.440.10">
    <property type="match status" value="1"/>
</dbReference>
<evidence type="ECO:0000313" key="8">
    <source>
        <dbReference type="Proteomes" id="UP000019027"/>
    </source>
</evidence>
<protein>
    <recommendedName>
        <fullName evidence="4 5">Large ribosomal subunit protein eL31</fullName>
    </recommendedName>
</protein>
<dbReference type="PANTHER" id="PTHR10956">
    <property type="entry name" value="60S RIBOSOMAL PROTEIN L31"/>
    <property type="match status" value="1"/>
</dbReference>
<dbReference type="InterPro" id="IPR023621">
    <property type="entry name" value="Ribosomal_eL31_dom_sf"/>
</dbReference>
<sequence>MAIKVGDEVIFTVPIKKIKKIAPRWKRAPRAVKFVREFVARHAKAEEVIIAPEVNEKIWERGIEKPPSKLRVKVKVVEEEVEGKGKVRVAYVELPPEAKKTVKEAVKEEKKTEEKKEEEKKPEEQATES</sequence>
<dbReference type="CDD" id="cd00463">
    <property type="entry name" value="Ribosomal_L31e"/>
    <property type="match status" value="1"/>
</dbReference>
<dbReference type="STRING" id="582419.TES1_1150"/>
<dbReference type="SMART" id="SM01380">
    <property type="entry name" value="Ribosomal_L31e"/>
    <property type="match status" value="1"/>
</dbReference>
<dbReference type="PROSITE" id="PS01144">
    <property type="entry name" value="RIBOSOMAL_L31E"/>
    <property type="match status" value="1"/>
</dbReference>
<dbReference type="EMBL" id="CP006965">
    <property type="protein sequence ID" value="AHF80534.1"/>
    <property type="molecule type" value="Genomic_DNA"/>
</dbReference>
<evidence type="ECO:0000256" key="3">
    <source>
        <dbReference type="ARBA" id="ARBA00023274"/>
    </source>
</evidence>
<dbReference type="NCBIfam" id="NF002258">
    <property type="entry name" value="PRK01192.1-1"/>
    <property type="match status" value="1"/>
</dbReference>
<evidence type="ECO:0000256" key="6">
    <source>
        <dbReference type="SAM" id="MobiDB-lite"/>
    </source>
</evidence>
<dbReference type="SUPFAM" id="SSF54575">
    <property type="entry name" value="Ribosomal protein L31e"/>
    <property type="match status" value="1"/>
</dbReference>
<evidence type="ECO:0000313" key="7">
    <source>
        <dbReference type="EMBL" id="AHF80534.1"/>
    </source>
</evidence>
<evidence type="ECO:0000256" key="4">
    <source>
        <dbReference type="ARBA" id="ARBA00035230"/>
    </source>
</evidence>
<evidence type="ECO:0000256" key="1">
    <source>
        <dbReference type="ARBA" id="ARBA00010808"/>
    </source>
</evidence>
<dbReference type="GO" id="GO:0002181">
    <property type="term" value="P:cytoplasmic translation"/>
    <property type="evidence" value="ECO:0007669"/>
    <property type="project" value="TreeGrafter"/>
</dbReference>
<keyword evidence="2 5" id="KW-0689">Ribosomal protein</keyword>
<dbReference type="GO" id="GO:0003735">
    <property type="term" value="F:structural constituent of ribosome"/>
    <property type="evidence" value="ECO:0007669"/>
    <property type="project" value="InterPro"/>
</dbReference>
<dbReference type="Pfam" id="PF01198">
    <property type="entry name" value="Ribosomal_L31e"/>
    <property type="match status" value="1"/>
</dbReference>
<dbReference type="AlphaFoldDB" id="W0I3C8"/>
<dbReference type="KEGG" id="ths:TES1_1150"/>
<accession>W0I3C8</accession>
<dbReference type="InterPro" id="IPR020052">
    <property type="entry name" value="Ribosomal_eL31_CS"/>
</dbReference>
<dbReference type="Proteomes" id="UP000019027">
    <property type="component" value="Chromosome"/>
</dbReference>
<dbReference type="PANTHER" id="PTHR10956:SF0">
    <property type="entry name" value="60S RIBOSOMAL PROTEIN L31"/>
    <property type="match status" value="1"/>
</dbReference>
<evidence type="ECO:0000256" key="2">
    <source>
        <dbReference type="ARBA" id="ARBA00022980"/>
    </source>
</evidence>
<evidence type="ECO:0000256" key="5">
    <source>
        <dbReference type="HAMAP-Rule" id="MF_00410"/>
    </source>
</evidence>
<comment type="similarity">
    <text evidence="1 5">Belongs to the eukaryotic ribosomal protein eL31 family.</text>
</comment>
<gene>
    <name evidence="5" type="primary">rpl31e</name>
    <name evidence="7" type="ORF">TES1_1150</name>
</gene>
<reference evidence="7 8" key="1">
    <citation type="journal article" date="2014" name="Int. J. Syst. Evol. Microbiol.">
        <title>Thermococcus paralvinellae sp. nov. and Thermococcus cleftensis sp. nov. of hyperthermophilic heterotrophs from deep-sea hydrothermal vents.</title>
        <authorList>
            <person name="Hensley S.A."/>
            <person name="Jung J.H."/>
            <person name="Park C.S."/>
            <person name="Holden J.F."/>
        </authorList>
    </citation>
    <scope>NUCLEOTIDE SEQUENCE [LARGE SCALE GENOMIC DNA]</scope>
    <source>
        <strain evidence="7 8">ES1</strain>
    </source>
</reference>
<dbReference type="HAMAP" id="MF_00410">
    <property type="entry name" value="Ribosomal_eL31"/>
    <property type="match status" value="1"/>
</dbReference>
<organism evidence="7 8">
    <name type="scientific">Thermococcus paralvinellae</name>
    <dbReference type="NCBI Taxonomy" id="582419"/>
    <lineage>
        <taxon>Archaea</taxon>
        <taxon>Methanobacteriati</taxon>
        <taxon>Methanobacteriota</taxon>
        <taxon>Thermococci</taxon>
        <taxon>Thermococcales</taxon>
        <taxon>Thermococcaceae</taxon>
        <taxon>Thermococcus</taxon>
    </lineage>
</organism>
<dbReference type="OrthoDB" id="10127at2157"/>
<keyword evidence="3 5" id="KW-0687">Ribonucleoprotein</keyword>
<name>W0I3C8_9EURY</name>
<feature type="region of interest" description="Disordered" evidence="6">
    <location>
        <begin position="102"/>
        <end position="129"/>
    </location>
</feature>
<dbReference type="HOGENOM" id="CLU_112570_3_2_2"/>
<dbReference type="GO" id="GO:0022625">
    <property type="term" value="C:cytosolic large ribosomal subunit"/>
    <property type="evidence" value="ECO:0007669"/>
    <property type="project" value="TreeGrafter"/>
</dbReference>